<dbReference type="Gene3D" id="6.20.240.20">
    <property type="match status" value="1"/>
</dbReference>
<evidence type="ECO:0000256" key="10">
    <source>
        <dbReference type="SAM" id="MobiDB-lite"/>
    </source>
</evidence>
<dbReference type="InterPro" id="IPR004009">
    <property type="entry name" value="SH3_Myosin"/>
</dbReference>
<keyword evidence="6 8" id="KW-0505">Motor protein</keyword>
<keyword evidence="5 8" id="KW-0518">Myosin</keyword>
<evidence type="ECO:0000256" key="2">
    <source>
        <dbReference type="ARBA" id="ARBA00022840"/>
    </source>
</evidence>
<feature type="region of interest" description="Actin-binding" evidence="8">
    <location>
        <begin position="701"/>
        <end position="723"/>
    </location>
</feature>
<evidence type="ECO:0000313" key="14">
    <source>
        <dbReference type="Proteomes" id="UP001341840"/>
    </source>
</evidence>
<name>A0ABU6YDB3_9FABA</name>
<reference evidence="13 14" key="1">
    <citation type="journal article" date="2023" name="Plants (Basel)">
        <title>Bridging the Gap: Combining Genomics and Transcriptomics Approaches to Understand Stylosanthes scabra, an Orphan Legume from the Brazilian Caatinga.</title>
        <authorList>
            <person name="Ferreira-Neto J.R.C."/>
            <person name="da Silva M.D."/>
            <person name="Binneck E."/>
            <person name="de Melo N.F."/>
            <person name="da Silva R.H."/>
            <person name="de Melo A.L.T.M."/>
            <person name="Pandolfi V."/>
            <person name="Bustamante F.O."/>
            <person name="Brasileiro-Vidal A.C."/>
            <person name="Benko-Iseppon A.M."/>
        </authorList>
    </citation>
    <scope>NUCLEOTIDE SEQUENCE [LARGE SCALE GENOMIC DNA]</scope>
    <source>
        <tissue evidence="13">Leaves</tissue>
    </source>
</reference>
<dbReference type="Gene3D" id="1.20.120.720">
    <property type="entry name" value="Myosin VI head, motor domain, U50 subdomain"/>
    <property type="match status" value="1"/>
</dbReference>
<feature type="binding site" evidence="8">
    <location>
        <begin position="272"/>
        <end position="279"/>
    </location>
    <ligand>
        <name>ATP</name>
        <dbReference type="ChEBI" id="CHEBI:30616"/>
    </ligand>
</feature>
<dbReference type="Pfam" id="PF00063">
    <property type="entry name" value="Myosin_head"/>
    <property type="match status" value="2"/>
</dbReference>
<dbReference type="InterPro" id="IPR036961">
    <property type="entry name" value="Kinesin_motor_dom_sf"/>
</dbReference>
<organism evidence="13 14">
    <name type="scientific">Stylosanthes scabra</name>
    <dbReference type="NCBI Taxonomy" id="79078"/>
    <lineage>
        <taxon>Eukaryota</taxon>
        <taxon>Viridiplantae</taxon>
        <taxon>Streptophyta</taxon>
        <taxon>Embryophyta</taxon>
        <taxon>Tracheophyta</taxon>
        <taxon>Spermatophyta</taxon>
        <taxon>Magnoliopsida</taxon>
        <taxon>eudicotyledons</taxon>
        <taxon>Gunneridae</taxon>
        <taxon>Pentapetalae</taxon>
        <taxon>rosids</taxon>
        <taxon>fabids</taxon>
        <taxon>Fabales</taxon>
        <taxon>Fabaceae</taxon>
        <taxon>Papilionoideae</taxon>
        <taxon>50 kb inversion clade</taxon>
        <taxon>dalbergioids sensu lato</taxon>
        <taxon>Dalbergieae</taxon>
        <taxon>Pterocarpus clade</taxon>
        <taxon>Stylosanthes</taxon>
    </lineage>
</organism>
<feature type="coiled-coil region" evidence="9">
    <location>
        <begin position="941"/>
        <end position="982"/>
    </location>
</feature>
<accession>A0ABU6YDB3</accession>
<dbReference type="SMART" id="SM00015">
    <property type="entry name" value="IQ"/>
    <property type="match status" value="4"/>
</dbReference>
<keyword evidence="1 8" id="KW-0547">Nucleotide-binding</keyword>
<evidence type="ECO:0000256" key="7">
    <source>
        <dbReference type="ARBA" id="ARBA00023203"/>
    </source>
</evidence>
<dbReference type="PROSITE" id="PS51844">
    <property type="entry name" value="SH3_LIKE"/>
    <property type="match status" value="1"/>
</dbReference>
<protein>
    <submittedName>
        <fullName evidence="13">Myosin-1</fullName>
    </submittedName>
</protein>
<comment type="caution">
    <text evidence="13">The sequence shown here is derived from an EMBL/GenBank/DDBJ whole genome shotgun (WGS) entry which is preliminary data.</text>
</comment>
<proteinExistence type="inferred from homology"/>
<keyword evidence="14" id="KW-1185">Reference proteome</keyword>
<evidence type="ECO:0000256" key="4">
    <source>
        <dbReference type="ARBA" id="ARBA00023054"/>
    </source>
</evidence>
<keyword evidence="7 8" id="KW-0009">Actin-binding</keyword>
<evidence type="ECO:0000256" key="5">
    <source>
        <dbReference type="ARBA" id="ARBA00023123"/>
    </source>
</evidence>
<dbReference type="Pfam" id="PF25369">
    <property type="entry name" value="SH3_VIII-1_N"/>
    <property type="match status" value="1"/>
</dbReference>
<feature type="compositionally biased region" description="Basic and acidic residues" evidence="10">
    <location>
        <begin position="34"/>
        <end position="44"/>
    </location>
</feature>
<dbReference type="PROSITE" id="PS51456">
    <property type="entry name" value="MYOSIN_MOTOR"/>
    <property type="match status" value="1"/>
</dbReference>
<evidence type="ECO:0000256" key="8">
    <source>
        <dbReference type="PROSITE-ProRule" id="PRU00782"/>
    </source>
</evidence>
<dbReference type="PANTHER" id="PTHR13140">
    <property type="entry name" value="MYOSIN"/>
    <property type="match status" value="1"/>
</dbReference>
<evidence type="ECO:0000256" key="1">
    <source>
        <dbReference type="ARBA" id="ARBA00022741"/>
    </source>
</evidence>
<dbReference type="Gene3D" id="1.10.10.820">
    <property type="match status" value="1"/>
</dbReference>
<feature type="region of interest" description="Disordered" evidence="10">
    <location>
        <begin position="88"/>
        <end position="119"/>
    </location>
</feature>
<keyword evidence="2 8" id="KW-0067">ATP-binding</keyword>
<dbReference type="CDD" id="cd01383">
    <property type="entry name" value="MYSc_Myo8"/>
    <property type="match status" value="1"/>
</dbReference>
<evidence type="ECO:0000256" key="6">
    <source>
        <dbReference type="ARBA" id="ARBA00023175"/>
    </source>
</evidence>
<dbReference type="Gene3D" id="1.20.5.190">
    <property type="match status" value="2"/>
</dbReference>
<dbReference type="PROSITE" id="PS50096">
    <property type="entry name" value="IQ"/>
    <property type="match status" value="3"/>
</dbReference>
<evidence type="ECO:0000256" key="9">
    <source>
        <dbReference type="SAM" id="Coils"/>
    </source>
</evidence>
<dbReference type="EMBL" id="JASCZI010241869">
    <property type="protein sequence ID" value="MED6207907.1"/>
    <property type="molecule type" value="Genomic_DNA"/>
</dbReference>
<dbReference type="PANTHER" id="PTHR13140:SF780">
    <property type="entry name" value="MYOSIN-1"/>
    <property type="match status" value="1"/>
</dbReference>
<dbReference type="Pfam" id="PF00612">
    <property type="entry name" value="IQ"/>
    <property type="match status" value="1"/>
</dbReference>
<dbReference type="Gene3D" id="1.20.58.530">
    <property type="match status" value="1"/>
</dbReference>
<sequence length="1146" mass="129529">MSKTSSVPPAFQSIKSLPPSFKVANNLNGGLSTKHGDVRLKSGDPIRSSSPANGALVVEVSKEVHDRAGNMDVFDEDSPYSGQVRLLEEEDRPSNGGEDSESVPLPLPSNSASSRESRWCDTTPYASKKKVQCWLQLSNGNWELVKIITSSGSESVVSLPDGKVLKVHDESLVSANPDILDGVDDLMQLSYLNEPSVLYNLQYRYNQNMIYTKAGPVLVAINPFKKVPLYSNDYIEAYKRKSIESPHVYAITDTAIREMIRDEVNQSIIISGESGAGKTETAKIAMQYLAALGGGSGIEVSSLKFTSVKLEKYVVLISKHSRVVQCNEGERSYHIFYQLCAGAPPSLRDKLNLRSAEDYKYLRQSSCYSIVGVNDAEEFRTVMEALDVVHISKEDQESVFAMLAAVLWLGNVSFTVIDNENHVQAVEDEGLSSVAKLIGCDIEDLKLTLTTRKMKVGNDNIVQKLKLSQAIDARDALAKSIYSCLFDWLVEQINKSLAVGKRRTGRSISILDIYGFESFNRNSFEQFCINYANERLQQHFNRHLFKLEQEEYIQDGIDWAKVEFEDNQDCLNLFEKKPLGLLSLLDEESTFPNGTDLTFANKLKQHLNSNSCFKGERDKAFTVCHYAGEVIYDTTGFLEKNRDLLHLDSIQLLSSSTCHLPQKFATQMLTQTEKPAVGPLHKSGGADSQKLSVATKFKGQLFQLMQRLESTTPHFIRCIKPNNLQSPGLYEQGLVLQQLRCCGVLEVVRISRSGFPTRMSHQKFARRYGFLLLENVASQDPLSVSVAILHQFNILPEMYQVGYTKLFFRTGQVGVLEDTRNRTLHGILRVQSCFRGYQARSYRKNLWRSITTLQSFIRGDKIRKEYAVSLRRHRAAVVIQKKAKTILARNRLKTTIDAAVVIQSFIRGWLVRRCSGDLGLLKSGGTKTNESDEVLVKSSFLAELQRRVLKAEAALREKEEENDILQQRLQQYDNRWSEYELKMKSMEEVWQKQMRSLQSSLSIAKKSLAMDDSERNSDASVNASEDREYSWDMGANHRRQESNGTRSMSAGLSVISRLAEEFEQRSQVFGDDAKFLVEVKSGQVEASLNPDRELRRLKQMFEAWKKDYSARLRETKVILNKLGTEDGSIEKAKKKWWGRRNSTRIN</sequence>
<evidence type="ECO:0000259" key="11">
    <source>
        <dbReference type="PROSITE" id="PS51456"/>
    </source>
</evidence>
<keyword evidence="4 9" id="KW-0175">Coiled coil</keyword>
<feature type="compositionally biased region" description="Basic and acidic residues" evidence="10">
    <location>
        <begin position="1008"/>
        <end position="1017"/>
    </location>
</feature>
<feature type="region of interest" description="Disordered" evidence="10">
    <location>
        <begin position="24"/>
        <end position="54"/>
    </location>
</feature>
<dbReference type="InterPro" id="IPR000048">
    <property type="entry name" value="IQ_motif_EF-hand-BS"/>
</dbReference>
<keyword evidence="3" id="KW-0112">Calmodulin-binding</keyword>
<dbReference type="Gene3D" id="3.40.850.10">
    <property type="entry name" value="Kinesin motor domain"/>
    <property type="match status" value="2"/>
</dbReference>
<dbReference type="SMART" id="SM00242">
    <property type="entry name" value="MYSc"/>
    <property type="match status" value="1"/>
</dbReference>
<feature type="region of interest" description="Disordered" evidence="10">
    <location>
        <begin position="1008"/>
        <end position="1047"/>
    </location>
</feature>
<dbReference type="InterPro" id="IPR027417">
    <property type="entry name" value="P-loop_NTPase"/>
</dbReference>
<evidence type="ECO:0000256" key="3">
    <source>
        <dbReference type="ARBA" id="ARBA00022860"/>
    </source>
</evidence>
<evidence type="ECO:0000259" key="12">
    <source>
        <dbReference type="PROSITE" id="PS51844"/>
    </source>
</evidence>
<feature type="domain" description="Myosin N-terminal SH3-like" evidence="12">
    <location>
        <begin position="128"/>
        <end position="177"/>
    </location>
</feature>
<evidence type="ECO:0000313" key="13">
    <source>
        <dbReference type="EMBL" id="MED6207907.1"/>
    </source>
</evidence>
<dbReference type="SUPFAM" id="SSF52540">
    <property type="entry name" value="P-loop containing nucleoside triphosphate hydrolases"/>
    <property type="match status" value="1"/>
</dbReference>
<dbReference type="PRINTS" id="PR00193">
    <property type="entry name" value="MYOSINHEAVY"/>
</dbReference>
<dbReference type="Proteomes" id="UP001341840">
    <property type="component" value="Unassembled WGS sequence"/>
</dbReference>
<dbReference type="InterPro" id="IPR036022">
    <property type="entry name" value="MYSc_Myo8"/>
</dbReference>
<dbReference type="InterPro" id="IPR001609">
    <property type="entry name" value="Myosin_head_motor_dom-like"/>
</dbReference>
<comment type="similarity">
    <text evidence="8">Belongs to the TRAFAC class myosin-kinesin ATPase superfamily. Myosin family.</text>
</comment>
<gene>
    <name evidence="13" type="primary">VIII1_2</name>
    <name evidence="13" type="ORF">PIB30_040001</name>
</gene>
<feature type="domain" description="Myosin motor" evidence="11">
    <location>
        <begin position="181"/>
        <end position="821"/>
    </location>
</feature>
<dbReference type="InterPro" id="IPR057535">
    <property type="entry name" value="MYO1-3_N_SH3"/>
</dbReference>